<evidence type="ECO:0000256" key="2">
    <source>
        <dbReference type="ARBA" id="ARBA00006604"/>
    </source>
</evidence>
<dbReference type="Pfam" id="PF00342">
    <property type="entry name" value="PGI"/>
    <property type="match status" value="1"/>
</dbReference>
<keyword evidence="5 10" id="KW-0312">Gluconeogenesis</keyword>
<dbReference type="GO" id="GO:0097367">
    <property type="term" value="F:carbohydrate derivative binding"/>
    <property type="evidence" value="ECO:0007669"/>
    <property type="project" value="InterPro"/>
</dbReference>
<dbReference type="InterPro" id="IPR035482">
    <property type="entry name" value="SIS_PGI_2"/>
</dbReference>
<dbReference type="PANTHER" id="PTHR11469:SF1">
    <property type="entry name" value="GLUCOSE-6-PHOSPHATE ISOMERASE"/>
    <property type="match status" value="1"/>
</dbReference>
<evidence type="ECO:0000313" key="14">
    <source>
        <dbReference type="Proteomes" id="UP000243015"/>
    </source>
</evidence>
<sequence>MRTGIFALAALLVSGVMADEGEWRKVEPHTMKALRELRARQSGGSSFIPGTTQGHGKNCVDAFGAGYELCANSKVCYNPTEGDVCCSEGYPCPSGSFCLTKGYCCPNGLDPKECAKQHNVELPPTYGNGNTKPSGAPYPTGSTPPTGGSHSTGAPKPTGTLPTRTGTSTGPTATSPPIYTGAATHNAIQGAAAAIVALGLPWYVPTAEQRTKAEDDETRRKEEAQDTVEMPFAQASSLEAWKALEQHHTTAGRHIRVNEEFQKDSQRFEKLSRTFYNEADKSETLFDFSKNLVTDETVSLLVNLAREAGIEELREQMFKGEPINFTENRAVYHVALRNVSNQPMQVGGKSVVEDVNSVLEHMKQFSEQVRSGEWKGYTGKKIKTIINIGIGGSDLGPVMVTEALKAYADRSFDIHFVSNIDGTHIVEALRNSDPETTLFLIASKTFTTAETTTNANTAKDWFLKTAKDEAHIAKHFVALSTNEQEVTKFGIDKKNMFGFESWVGGRYSVWSAIGLSVALYIGFDNFHQFLAGAHAMDKHFRETPLEQNIPVLGGLLSVWYSNFFGAQTHLVSPFDQYLHRFPAYLQQLSMESNGKAVTRNGEHTKYTTGAILFGEPATNAQHSFYQLLHQGTKLIPTDFILAAESHNPVEGGKHQRMLASNFLAQAEALMVGKSPEQVKAEGAPDELVAHKTFLGNRPTTSILAQKITPATLGALIAYYEHVTFTEGAVWNINSFDQWGVELGKVLAKKIQKELETSGAGGDHDGSTSGLIAAFKKKASLL</sequence>
<dbReference type="AlphaFoldDB" id="A0A178EQP8"/>
<dbReference type="SUPFAM" id="SSF53697">
    <property type="entry name" value="SIS domain"/>
    <property type="match status" value="1"/>
</dbReference>
<feature type="region of interest" description="Disordered" evidence="11">
    <location>
        <begin position="208"/>
        <end position="227"/>
    </location>
</feature>
<comment type="function">
    <text evidence="8">In the cytoplasm, catalyzes the conversion of glucose-6-phosphate to fructose-6-phosphate, the second step in glycolysis, and the reverse reaction during gluconeogenesis.</text>
</comment>
<comment type="pathway">
    <text evidence="1 10">Carbohydrate degradation; glycolysis; D-glyceraldehyde 3-phosphate and glycerone phosphate from D-glucose: step 2/4.</text>
</comment>
<evidence type="ECO:0000256" key="5">
    <source>
        <dbReference type="ARBA" id="ARBA00022432"/>
    </source>
</evidence>
<dbReference type="Proteomes" id="UP000243015">
    <property type="component" value="Unassembled WGS sequence"/>
</dbReference>
<reference evidence="13 14" key="1">
    <citation type="submission" date="2016-05" db="EMBL/GenBank/DDBJ databases">
        <title>Genome sequencing of Trichophyton rubrum CMCC(F)T1i isolated from hair.</title>
        <authorList>
            <person name="Zhan P."/>
            <person name="Tao Y."/>
            <person name="Liu W."/>
        </authorList>
    </citation>
    <scope>NUCLEOTIDE SEQUENCE [LARGE SCALE GENOMIC DNA]</scope>
    <source>
        <strain evidence="14">CMCC(F)T1i</strain>
    </source>
</reference>
<dbReference type="NCBIfam" id="NF001211">
    <property type="entry name" value="PRK00179.1"/>
    <property type="match status" value="1"/>
</dbReference>
<feature type="compositionally biased region" description="Basic and acidic residues" evidence="11">
    <location>
        <begin position="209"/>
        <end position="224"/>
    </location>
</feature>
<feature type="signal peptide" evidence="12">
    <location>
        <begin position="1"/>
        <end position="18"/>
    </location>
</feature>
<keyword evidence="12" id="KW-0732">Signal</keyword>
<dbReference type="GO" id="GO:0004347">
    <property type="term" value="F:glucose-6-phosphate isomerase activity"/>
    <property type="evidence" value="ECO:0007669"/>
    <property type="project" value="UniProtKB-EC"/>
</dbReference>
<dbReference type="PROSITE" id="PS51463">
    <property type="entry name" value="P_GLUCOSE_ISOMERASE_3"/>
    <property type="match status" value="1"/>
</dbReference>
<keyword evidence="6 10" id="KW-0324">Glycolysis</keyword>
<dbReference type="VEuPathDB" id="FungiDB:TERG_03144"/>
<dbReference type="GO" id="GO:0005829">
    <property type="term" value="C:cytosol"/>
    <property type="evidence" value="ECO:0007669"/>
    <property type="project" value="TreeGrafter"/>
</dbReference>
<dbReference type="PANTHER" id="PTHR11469">
    <property type="entry name" value="GLUCOSE-6-PHOSPHATE ISOMERASE"/>
    <property type="match status" value="1"/>
</dbReference>
<evidence type="ECO:0000256" key="4">
    <source>
        <dbReference type="ARBA" id="ARBA00018388"/>
    </source>
</evidence>
<evidence type="ECO:0000256" key="3">
    <source>
        <dbReference type="ARBA" id="ARBA00011952"/>
    </source>
</evidence>
<feature type="region of interest" description="Disordered" evidence="11">
    <location>
        <begin position="125"/>
        <end position="178"/>
    </location>
</feature>
<dbReference type="CDD" id="cd05016">
    <property type="entry name" value="SIS_PGI_2"/>
    <property type="match status" value="1"/>
</dbReference>
<dbReference type="EMBL" id="LHPM01000019">
    <property type="protein sequence ID" value="OAL62015.1"/>
    <property type="molecule type" value="Genomic_DNA"/>
</dbReference>
<comment type="caution">
    <text evidence="13">The sequence shown here is derived from an EMBL/GenBank/DDBJ whole genome shotgun (WGS) entry which is preliminary data.</text>
</comment>
<dbReference type="FunFam" id="3.40.50.10490:FF:000004">
    <property type="entry name" value="Glucose-6-phosphate isomerase"/>
    <property type="match status" value="1"/>
</dbReference>
<protein>
    <recommendedName>
        <fullName evidence="4 10">Glucose-6-phosphate isomerase</fullName>
        <ecNumber evidence="3 10">5.3.1.9</ecNumber>
    </recommendedName>
</protein>
<proteinExistence type="inferred from homology"/>
<dbReference type="PROSITE" id="PS00174">
    <property type="entry name" value="P_GLUCOSE_ISOMERASE_2"/>
    <property type="match status" value="1"/>
</dbReference>
<feature type="chain" id="PRO_5008085621" description="Glucose-6-phosphate isomerase" evidence="12">
    <location>
        <begin position="19"/>
        <end position="781"/>
    </location>
</feature>
<dbReference type="FunFam" id="1.10.1390.10:FF:000001">
    <property type="entry name" value="Glucose-6-phosphate isomerase"/>
    <property type="match status" value="1"/>
</dbReference>
<evidence type="ECO:0000256" key="9">
    <source>
        <dbReference type="ARBA" id="ARBA00029321"/>
    </source>
</evidence>
<comment type="catalytic activity">
    <reaction evidence="9 10">
        <text>alpha-D-glucose 6-phosphate = beta-D-fructose 6-phosphate</text>
        <dbReference type="Rhea" id="RHEA:11816"/>
        <dbReference type="ChEBI" id="CHEBI:57634"/>
        <dbReference type="ChEBI" id="CHEBI:58225"/>
        <dbReference type="EC" id="5.3.1.9"/>
    </reaction>
</comment>
<organism evidence="13 14">
    <name type="scientific">Trichophyton rubrum</name>
    <name type="common">Athlete's foot fungus</name>
    <name type="synonym">Epidermophyton rubrum</name>
    <dbReference type="NCBI Taxonomy" id="5551"/>
    <lineage>
        <taxon>Eukaryota</taxon>
        <taxon>Fungi</taxon>
        <taxon>Dikarya</taxon>
        <taxon>Ascomycota</taxon>
        <taxon>Pezizomycotina</taxon>
        <taxon>Eurotiomycetes</taxon>
        <taxon>Eurotiomycetidae</taxon>
        <taxon>Onygenales</taxon>
        <taxon>Arthrodermataceae</taxon>
        <taxon>Trichophyton</taxon>
    </lineage>
</organism>
<dbReference type="CDD" id="cd05015">
    <property type="entry name" value="SIS_PGI_1"/>
    <property type="match status" value="1"/>
</dbReference>
<dbReference type="PRINTS" id="PR00662">
    <property type="entry name" value="G6PISOMERASE"/>
</dbReference>
<dbReference type="EC" id="5.3.1.9" evidence="3 10"/>
<keyword evidence="7 10" id="KW-0413">Isomerase</keyword>
<dbReference type="InterPro" id="IPR035476">
    <property type="entry name" value="SIS_PGI_1"/>
</dbReference>
<dbReference type="GO" id="GO:0006094">
    <property type="term" value="P:gluconeogenesis"/>
    <property type="evidence" value="ECO:0007669"/>
    <property type="project" value="UniProtKB-KW"/>
</dbReference>
<dbReference type="InterPro" id="IPR023096">
    <property type="entry name" value="G6P_Isomerase_C"/>
</dbReference>
<name>A0A178EQP8_TRIRU</name>
<evidence type="ECO:0000256" key="1">
    <source>
        <dbReference type="ARBA" id="ARBA00004926"/>
    </source>
</evidence>
<evidence type="ECO:0000313" key="13">
    <source>
        <dbReference type="EMBL" id="OAL62015.1"/>
    </source>
</evidence>
<dbReference type="HAMAP" id="MF_00473">
    <property type="entry name" value="G6P_isomerase"/>
    <property type="match status" value="1"/>
</dbReference>
<feature type="compositionally biased region" description="Low complexity" evidence="11">
    <location>
        <begin position="133"/>
        <end position="178"/>
    </location>
</feature>
<evidence type="ECO:0000256" key="11">
    <source>
        <dbReference type="SAM" id="MobiDB-lite"/>
    </source>
</evidence>
<dbReference type="GO" id="GO:0048029">
    <property type="term" value="F:monosaccharide binding"/>
    <property type="evidence" value="ECO:0007669"/>
    <property type="project" value="TreeGrafter"/>
</dbReference>
<dbReference type="InterPro" id="IPR001672">
    <property type="entry name" value="G6P_Isomerase"/>
</dbReference>
<dbReference type="Gene3D" id="3.40.50.10490">
    <property type="entry name" value="Glucose-6-phosphate isomerase like protein, domain 1"/>
    <property type="match status" value="2"/>
</dbReference>
<dbReference type="GO" id="GO:0006096">
    <property type="term" value="P:glycolytic process"/>
    <property type="evidence" value="ECO:0007669"/>
    <property type="project" value="UniProtKB-UniPathway"/>
</dbReference>
<accession>A0A178EQP8</accession>
<dbReference type="UniPathway" id="UPA00109">
    <property type="reaction ID" value="UER00181"/>
</dbReference>
<evidence type="ECO:0000256" key="7">
    <source>
        <dbReference type="ARBA" id="ARBA00023235"/>
    </source>
</evidence>
<comment type="similarity">
    <text evidence="2 10">Belongs to the GPI family.</text>
</comment>
<evidence type="ECO:0000256" key="6">
    <source>
        <dbReference type="ARBA" id="ARBA00023152"/>
    </source>
</evidence>
<dbReference type="InterPro" id="IPR046348">
    <property type="entry name" value="SIS_dom_sf"/>
</dbReference>
<dbReference type="Gene3D" id="1.10.1390.10">
    <property type="match status" value="1"/>
</dbReference>
<dbReference type="InterPro" id="IPR018189">
    <property type="entry name" value="Phosphoglucose_isomerase_CS"/>
</dbReference>
<evidence type="ECO:0000256" key="8">
    <source>
        <dbReference type="ARBA" id="ARBA00024178"/>
    </source>
</evidence>
<dbReference type="GO" id="GO:0051156">
    <property type="term" value="P:glucose 6-phosphate metabolic process"/>
    <property type="evidence" value="ECO:0007669"/>
    <property type="project" value="TreeGrafter"/>
</dbReference>
<gene>
    <name evidence="13" type="ORF">A7C99_6586</name>
</gene>
<dbReference type="PROSITE" id="PS00765">
    <property type="entry name" value="P_GLUCOSE_ISOMERASE_1"/>
    <property type="match status" value="1"/>
</dbReference>
<evidence type="ECO:0000256" key="10">
    <source>
        <dbReference type="RuleBase" id="RU000612"/>
    </source>
</evidence>
<evidence type="ECO:0000256" key="12">
    <source>
        <dbReference type="SAM" id="SignalP"/>
    </source>
</evidence>